<comment type="caution">
    <text evidence="2">The sequence shown here is derived from an EMBL/GenBank/DDBJ whole genome shotgun (WGS) entry which is preliminary data.</text>
</comment>
<protein>
    <submittedName>
        <fullName evidence="2">Protein FAR1-RELATED SEQUENCE 5-like</fullName>
    </submittedName>
</protein>
<organism evidence="2 3">
    <name type="scientific">Gossypium australe</name>
    <dbReference type="NCBI Taxonomy" id="47621"/>
    <lineage>
        <taxon>Eukaryota</taxon>
        <taxon>Viridiplantae</taxon>
        <taxon>Streptophyta</taxon>
        <taxon>Embryophyta</taxon>
        <taxon>Tracheophyta</taxon>
        <taxon>Spermatophyta</taxon>
        <taxon>Magnoliopsida</taxon>
        <taxon>eudicotyledons</taxon>
        <taxon>Gunneridae</taxon>
        <taxon>Pentapetalae</taxon>
        <taxon>rosids</taxon>
        <taxon>malvids</taxon>
        <taxon>Malvales</taxon>
        <taxon>Malvaceae</taxon>
        <taxon>Malvoideae</taxon>
        <taxon>Gossypium</taxon>
    </lineage>
</organism>
<evidence type="ECO:0000313" key="3">
    <source>
        <dbReference type="Proteomes" id="UP000325315"/>
    </source>
</evidence>
<dbReference type="SUPFAM" id="SSF55044">
    <property type="entry name" value="TRADD, N-terminal domain"/>
    <property type="match status" value="1"/>
</dbReference>
<dbReference type="EMBL" id="SMMG02000001">
    <property type="protein sequence ID" value="KAA3487524.1"/>
    <property type="molecule type" value="Genomic_DNA"/>
</dbReference>
<gene>
    <name evidence="2" type="ORF">EPI10_031341</name>
</gene>
<dbReference type="GO" id="GO:0060090">
    <property type="term" value="F:molecular adaptor activity"/>
    <property type="evidence" value="ECO:0007669"/>
    <property type="project" value="InterPro"/>
</dbReference>
<dbReference type="InterPro" id="IPR036729">
    <property type="entry name" value="TRADD_N_sf"/>
</dbReference>
<reference evidence="2" key="1">
    <citation type="submission" date="2019-08" db="EMBL/GenBank/DDBJ databases">
        <authorList>
            <person name="Liu F."/>
        </authorList>
    </citation>
    <scope>NUCLEOTIDE SEQUENCE [LARGE SCALE GENOMIC DNA]</scope>
    <source>
        <strain evidence="2">PA1801</strain>
        <tissue evidence="2">Leaf</tissue>
    </source>
</reference>
<sequence length="174" mass="20171">MALMRKIFEFQLIFLVFNGNVKVMKGYGYVASWYRLFLEVYDSFKQQGVPEDALQLNLFLYSGRDHARAWLNALPSGMVAFWNDFCQRFLLWYNPPNMNAKLRNDLTSFRQLEDETMVVDASANGTLLDKSYNEAHEILERIANNDYQYPTTRVRTGRKVAGTMELDAITSLIA</sequence>
<keyword evidence="3" id="KW-1185">Reference proteome</keyword>
<evidence type="ECO:0000313" key="2">
    <source>
        <dbReference type="EMBL" id="KAA3487524.1"/>
    </source>
</evidence>
<name>A0A5B6X2J2_9ROSI</name>
<dbReference type="Proteomes" id="UP000325315">
    <property type="component" value="Unassembled WGS sequence"/>
</dbReference>
<dbReference type="AlphaFoldDB" id="A0A5B6X2J2"/>
<dbReference type="OrthoDB" id="691543at2759"/>
<accession>A0A5B6X2J2</accession>
<evidence type="ECO:0000259" key="1">
    <source>
        <dbReference type="Pfam" id="PF03732"/>
    </source>
</evidence>
<proteinExistence type="predicted"/>
<dbReference type="InterPro" id="IPR005162">
    <property type="entry name" value="Retrotrans_gag_dom"/>
</dbReference>
<feature type="domain" description="Retrotransposon gag" evidence="1">
    <location>
        <begin position="59"/>
        <end position="116"/>
    </location>
</feature>
<dbReference type="Pfam" id="PF03732">
    <property type="entry name" value="Retrotrans_gag"/>
    <property type="match status" value="1"/>
</dbReference>